<dbReference type="EnsemblMetazoa" id="GAUT033797-RA">
    <property type="protein sequence ID" value="GAUT033797-PA"/>
    <property type="gene ID" value="GAUT033797"/>
</dbReference>
<evidence type="ECO:0000313" key="2">
    <source>
        <dbReference type="Proteomes" id="UP000078200"/>
    </source>
</evidence>
<sequence length="114" mass="12886">MSILLFHQFLYSYYPYATNTLPSNSPYSLYNTAIDSNTKAIMFSVANKIKLAQFKEKQVQSFETKALDPINHCLMALDLSKTKKDAQTACHRRIILTSSNFVESEGVTAPLNEN</sequence>
<accession>A0A1A9VDJ3</accession>
<organism evidence="1 2">
    <name type="scientific">Glossina austeni</name>
    <name type="common">Savannah tsetse fly</name>
    <dbReference type="NCBI Taxonomy" id="7395"/>
    <lineage>
        <taxon>Eukaryota</taxon>
        <taxon>Metazoa</taxon>
        <taxon>Ecdysozoa</taxon>
        <taxon>Arthropoda</taxon>
        <taxon>Hexapoda</taxon>
        <taxon>Insecta</taxon>
        <taxon>Pterygota</taxon>
        <taxon>Neoptera</taxon>
        <taxon>Endopterygota</taxon>
        <taxon>Diptera</taxon>
        <taxon>Brachycera</taxon>
        <taxon>Muscomorpha</taxon>
        <taxon>Hippoboscoidea</taxon>
        <taxon>Glossinidae</taxon>
        <taxon>Glossina</taxon>
    </lineage>
</organism>
<evidence type="ECO:0000313" key="1">
    <source>
        <dbReference type="EnsemblMetazoa" id="GAUT033797-PA"/>
    </source>
</evidence>
<proteinExistence type="predicted"/>
<reference evidence="1" key="1">
    <citation type="submission" date="2020-05" db="UniProtKB">
        <authorList>
            <consortium name="EnsemblMetazoa"/>
        </authorList>
    </citation>
    <scope>IDENTIFICATION</scope>
    <source>
        <strain evidence="1">TTRI</strain>
    </source>
</reference>
<dbReference type="VEuPathDB" id="VectorBase:GAUT033797"/>
<name>A0A1A9VDJ3_GLOAU</name>
<keyword evidence="2" id="KW-1185">Reference proteome</keyword>
<protein>
    <submittedName>
        <fullName evidence="1">Uncharacterized protein</fullName>
    </submittedName>
</protein>
<dbReference type="AlphaFoldDB" id="A0A1A9VDJ3"/>
<dbReference type="Proteomes" id="UP000078200">
    <property type="component" value="Unassembled WGS sequence"/>
</dbReference>